<protein>
    <submittedName>
        <fullName evidence="1">Uncharacterized protein</fullName>
    </submittedName>
</protein>
<name>A0ACB0F4J5_RANTA</name>
<proteinExistence type="predicted"/>
<accession>A0ACB0F4J5</accession>
<dbReference type="EMBL" id="OX596115">
    <property type="protein sequence ID" value="CAI9708008.1"/>
    <property type="molecule type" value="Genomic_DNA"/>
</dbReference>
<reference evidence="1" key="1">
    <citation type="submission" date="2023-05" db="EMBL/GenBank/DDBJ databases">
        <authorList>
            <consortium name="ELIXIR-Norway"/>
        </authorList>
    </citation>
    <scope>NUCLEOTIDE SEQUENCE</scope>
</reference>
<dbReference type="Proteomes" id="UP001162501">
    <property type="component" value="Chromosome 31"/>
</dbReference>
<gene>
    <name evidence="1" type="ORF">MRATA1EN3_LOCUS19221</name>
</gene>
<sequence>MLRKPGESRENSPVLDGVHTSSCRPLQSRGGAVSAGTTGGGSGGLGSPTPPQSGSDLSTAGGPLQQGGSGGHQAPSRSPDRSFFPPRPALEGGVRRSSATSGQGACPCMARGSGRSQACPPLPPSPQALPLALPLQDVSWMVGQGQPLSRTAGTGAPLSRTAGQRQPLFRMGPPPGTLALLAPGCLTHCLL</sequence>
<evidence type="ECO:0000313" key="2">
    <source>
        <dbReference type="Proteomes" id="UP001162501"/>
    </source>
</evidence>
<organism evidence="1 2">
    <name type="scientific">Rangifer tarandus platyrhynchus</name>
    <name type="common">Svalbard reindeer</name>
    <dbReference type="NCBI Taxonomy" id="3082113"/>
    <lineage>
        <taxon>Eukaryota</taxon>
        <taxon>Metazoa</taxon>
        <taxon>Chordata</taxon>
        <taxon>Craniata</taxon>
        <taxon>Vertebrata</taxon>
        <taxon>Euteleostomi</taxon>
        <taxon>Mammalia</taxon>
        <taxon>Eutheria</taxon>
        <taxon>Laurasiatheria</taxon>
        <taxon>Artiodactyla</taxon>
        <taxon>Ruminantia</taxon>
        <taxon>Pecora</taxon>
        <taxon>Cervidae</taxon>
        <taxon>Odocoileinae</taxon>
        <taxon>Rangifer</taxon>
    </lineage>
</organism>
<evidence type="ECO:0000313" key="1">
    <source>
        <dbReference type="EMBL" id="CAI9708008.1"/>
    </source>
</evidence>